<feature type="chain" id="PRO_5032765282" description="Ig-like domain-containing protein" evidence="1">
    <location>
        <begin position="20"/>
        <end position="108"/>
    </location>
</feature>
<dbReference type="SUPFAM" id="SSF48726">
    <property type="entry name" value="Immunoglobulin"/>
    <property type="match status" value="1"/>
</dbReference>
<dbReference type="InterPro" id="IPR036179">
    <property type="entry name" value="Ig-like_dom_sf"/>
</dbReference>
<evidence type="ECO:0000313" key="2">
    <source>
        <dbReference type="EMBL" id="KAF7468954.1"/>
    </source>
</evidence>
<dbReference type="AlphaFoldDB" id="A0A834PY58"/>
<sequence>MRLPAQLLGLLLLWIPGFSGDIVMTQTPLSEPITPGQPASISCSSAAMNKNLPAWVAQLPHELWSGQQATPMSGPVSCSSLAWHVGDNTEGSRNLLNEQTGLAWTLQE</sequence>
<protein>
    <recommendedName>
        <fullName evidence="4">Ig-like domain-containing protein</fullName>
    </recommendedName>
</protein>
<proteinExistence type="predicted"/>
<evidence type="ECO:0000313" key="3">
    <source>
        <dbReference type="Proteomes" id="UP000662637"/>
    </source>
</evidence>
<dbReference type="Proteomes" id="UP000662637">
    <property type="component" value="Unassembled WGS sequence"/>
</dbReference>
<keyword evidence="1" id="KW-0732">Signal</keyword>
<evidence type="ECO:0000256" key="1">
    <source>
        <dbReference type="SAM" id="SignalP"/>
    </source>
</evidence>
<reference evidence="2" key="1">
    <citation type="submission" date="2020-08" db="EMBL/GenBank/DDBJ databases">
        <authorList>
            <person name="Shumante A."/>
            <person name="Zimin A.V."/>
            <person name="Puiu D."/>
            <person name="Salzberg S.L."/>
        </authorList>
    </citation>
    <scope>NUCLEOTIDE SEQUENCE</scope>
    <source>
        <strain evidence="2">WC2-LM</strain>
        <tissue evidence="2">Liver</tissue>
    </source>
</reference>
<name>A0A834PY58_MARMO</name>
<comment type="caution">
    <text evidence="2">The sequence shown here is derived from an EMBL/GenBank/DDBJ whole genome shotgun (WGS) entry which is preliminary data.</text>
</comment>
<dbReference type="EMBL" id="WJEC01007704">
    <property type="protein sequence ID" value="KAF7468954.1"/>
    <property type="molecule type" value="Genomic_DNA"/>
</dbReference>
<evidence type="ECO:0008006" key="4">
    <source>
        <dbReference type="Google" id="ProtNLM"/>
    </source>
</evidence>
<organism evidence="2 3">
    <name type="scientific">Marmota monax</name>
    <name type="common">Woodchuck</name>
    <dbReference type="NCBI Taxonomy" id="9995"/>
    <lineage>
        <taxon>Eukaryota</taxon>
        <taxon>Metazoa</taxon>
        <taxon>Chordata</taxon>
        <taxon>Craniata</taxon>
        <taxon>Vertebrata</taxon>
        <taxon>Euteleostomi</taxon>
        <taxon>Mammalia</taxon>
        <taxon>Eutheria</taxon>
        <taxon>Euarchontoglires</taxon>
        <taxon>Glires</taxon>
        <taxon>Rodentia</taxon>
        <taxon>Sciuromorpha</taxon>
        <taxon>Sciuridae</taxon>
        <taxon>Xerinae</taxon>
        <taxon>Marmotini</taxon>
        <taxon>Marmota</taxon>
    </lineage>
</organism>
<feature type="signal peptide" evidence="1">
    <location>
        <begin position="1"/>
        <end position="19"/>
    </location>
</feature>
<gene>
    <name evidence="2" type="ORF">GHT09_020089</name>
</gene>
<accession>A0A834PY58</accession>